<dbReference type="InterPro" id="IPR011757">
    <property type="entry name" value="Lytic_transglycosylase_MltB"/>
</dbReference>
<protein>
    <submittedName>
        <fullName evidence="4">Lytic murein transglycosylase B</fullName>
    </submittedName>
</protein>
<comment type="caution">
    <text evidence="4">The sequence shown here is derived from an EMBL/GenBank/DDBJ whole genome shotgun (WGS) entry which is preliminary data.</text>
</comment>
<dbReference type="InterPro" id="IPR031304">
    <property type="entry name" value="SLT_2"/>
</dbReference>
<dbReference type="GO" id="GO:0008933">
    <property type="term" value="F:peptidoglycan lytic transglycosylase activity"/>
    <property type="evidence" value="ECO:0007669"/>
    <property type="project" value="TreeGrafter"/>
</dbReference>
<evidence type="ECO:0000259" key="3">
    <source>
        <dbReference type="Pfam" id="PF13406"/>
    </source>
</evidence>
<dbReference type="InterPro" id="IPR023346">
    <property type="entry name" value="Lysozyme-like_dom_sf"/>
</dbReference>
<reference evidence="4 5" key="1">
    <citation type="submission" date="2018-01" db="EMBL/GenBank/DDBJ databases">
        <title>The draft genome sequence of Halioglobus japonicus S1-36.</title>
        <authorList>
            <person name="Du Z.-J."/>
            <person name="Shi M.-J."/>
        </authorList>
    </citation>
    <scope>NUCLEOTIDE SEQUENCE [LARGE SCALE GENOMIC DNA]</scope>
    <source>
        <strain evidence="4 5">S1-36</strain>
    </source>
</reference>
<evidence type="ECO:0000313" key="5">
    <source>
        <dbReference type="Proteomes" id="UP000235162"/>
    </source>
</evidence>
<evidence type="ECO:0000313" key="4">
    <source>
        <dbReference type="EMBL" id="PLW86935.1"/>
    </source>
</evidence>
<name>A0AAP8MFJ4_9GAMM</name>
<evidence type="ECO:0000256" key="1">
    <source>
        <dbReference type="PIRSR" id="PIRSR611757-1"/>
    </source>
</evidence>
<dbReference type="FunFam" id="1.10.8.350:FF:000001">
    <property type="entry name" value="Lytic murein transglycosylase B"/>
    <property type="match status" value="1"/>
</dbReference>
<dbReference type="InterPro" id="IPR043426">
    <property type="entry name" value="MltB-like"/>
</dbReference>
<dbReference type="Gene3D" id="1.10.530.10">
    <property type="match status" value="1"/>
</dbReference>
<dbReference type="CDD" id="cd13399">
    <property type="entry name" value="Slt35-like"/>
    <property type="match status" value="1"/>
</dbReference>
<dbReference type="EMBL" id="PKUR01000002">
    <property type="protein sequence ID" value="PLW86935.1"/>
    <property type="molecule type" value="Genomic_DNA"/>
</dbReference>
<evidence type="ECO:0000256" key="2">
    <source>
        <dbReference type="SAM" id="SignalP"/>
    </source>
</evidence>
<dbReference type="Pfam" id="PF13406">
    <property type="entry name" value="SLT_2"/>
    <property type="match status" value="1"/>
</dbReference>
<dbReference type="RefSeq" id="WP_084201078.1">
    <property type="nucleotide sequence ID" value="NZ_CP019450.1"/>
</dbReference>
<dbReference type="Proteomes" id="UP000235162">
    <property type="component" value="Unassembled WGS sequence"/>
</dbReference>
<dbReference type="GO" id="GO:0009253">
    <property type="term" value="P:peptidoglycan catabolic process"/>
    <property type="evidence" value="ECO:0007669"/>
    <property type="project" value="TreeGrafter"/>
</dbReference>
<proteinExistence type="predicted"/>
<keyword evidence="5" id="KW-1185">Reference proteome</keyword>
<feature type="domain" description="Transglycosylase SLT" evidence="3">
    <location>
        <begin position="32"/>
        <end position="321"/>
    </location>
</feature>
<sequence length="330" mass="37078">MHTLLKSALAAALMVAPLALAQPHYGDNPAALAVIDQLVEEEGFDRDALVAIMSDAERQESIINAMNRPAEKIKAWHEYRKIFLNDQRIRDGQQFYRDNREALKRAEAETGVPAEIIVAIIGVETLYGKIRGSYRVIDALSTLAFDYPRRSEFFTSELKHYLILTRDQGMDPLTPVGSYAGAMGYGQFMPSSYRNYAIDFDGDGKADIWENKTDAIGSVANYFVEHGWQPGQKVVLSAEPPAEVPEEMLSRGRKLKPRYTLSEFAAAGFEFKPQNDDKAMAIAIEFEQPASLEYWLGLENFYVITRYNHSAMYAMAVYQLSMAIGSGMRE</sequence>
<feature type="signal peptide" evidence="2">
    <location>
        <begin position="1"/>
        <end position="21"/>
    </location>
</feature>
<feature type="chain" id="PRO_5042885002" evidence="2">
    <location>
        <begin position="22"/>
        <end position="330"/>
    </location>
</feature>
<dbReference type="Gene3D" id="1.10.8.350">
    <property type="entry name" value="Bacterial muramidase"/>
    <property type="match status" value="1"/>
</dbReference>
<dbReference type="AlphaFoldDB" id="A0AAP8MFJ4"/>
<dbReference type="PANTHER" id="PTHR30163:SF9">
    <property type="entry name" value="MEMBRANE-BOUND LYTIC MUREIN TRANSGLYCOSYLASE B"/>
    <property type="match status" value="1"/>
</dbReference>
<dbReference type="NCBIfam" id="TIGR02282">
    <property type="entry name" value="MltB"/>
    <property type="match status" value="1"/>
</dbReference>
<feature type="active site" evidence="1">
    <location>
        <position position="124"/>
    </location>
</feature>
<keyword evidence="2" id="KW-0732">Signal</keyword>
<organism evidence="4 5">
    <name type="scientific">Halioglobus japonicus</name>
    <dbReference type="NCBI Taxonomy" id="930805"/>
    <lineage>
        <taxon>Bacteria</taxon>
        <taxon>Pseudomonadati</taxon>
        <taxon>Pseudomonadota</taxon>
        <taxon>Gammaproteobacteria</taxon>
        <taxon>Cellvibrionales</taxon>
        <taxon>Halieaceae</taxon>
        <taxon>Halioglobus</taxon>
    </lineage>
</organism>
<gene>
    <name evidence="4" type="primary">mltB</name>
    <name evidence="4" type="ORF">C0029_05975</name>
</gene>
<dbReference type="SUPFAM" id="SSF53955">
    <property type="entry name" value="Lysozyme-like"/>
    <property type="match status" value="1"/>
</dbReference>
<dbReference type="KEGG" id="hja:BST95_06915"/>
<accession>A0AAP8MFJ4</accession>
<dbReference type="PANTHER" id="PTHR30163">
    <property type="entry name" value="MEMBRANE-BOUND LYTIC MUREIN TRANSGLYCOSYLASE B"/>
    <property type="match status" value="1"/>
</dbReference>